<proteinExistence type="predicted"/>
<dbReference type="Proteomes" id="UP000655588">
    <property type="component" value="Unassembled WGS sequence"/>
</dbReference>
<gene>
    <name evidence="1" type="ORF">E2986_14041</name>
</gene>
<keyword evidence="2" id="KW-1185">Reference proteome</keyword>
<evidence type="ECO:0000313" key="1">
    <source>
        <dbReference type="EMBL" id="KAF3420611.1"/>
    </source>
</evidence>
<protein>
    <submittedName>
        <fullName evidence="1">Uncharacterized protein</fullName>
    </submittedName>
</protein>
<comment type="caution">
    <text evidence="1">The sequence shown here is derived from an EMBL/GenBank/DDBJ whole genome shotgun (WGS) entry which is preliminary data.</text>
</comment>
<name>A0A833VJE8_9HYME</name>
<organism evidence="1 2">
    <name type="scientific">Frieseomelitta varia</name>
    <dbReference type="NCBI Taxonomy" id="561572"/>
    <lineage>
        <taxon>Eukaryota</taxon>
        <taxon>Metazoa</taxon>
        <taxon>Ecdysozoa</taxon>
        <taxon>Arthropoda</taxon>
        <taxon>Hexapoda</taxon>
        <taxon>Insecta</taxon>
        <taxon>Pterygota</taxon>
        <taxon>Neoptera</taxon>
        <taxon>Endopterygota</taxon>
        <taxon>Hymenoptera</taxon>
        <taxon>Apocrita</taxon>
        <taxon>Aculeata</taxon>
        <taxon>Apoidea</taxon>
        <taxon>Anthophila</taxon>
        <taxon>Apidae</taxon>
        <taxon>Frieseomelitta</taxon>
    </lineage>
</organism>
<reference evidence="1" key="1">
    <citation type="submission" date="2019-11" db="EMBL/GenBank/DDBJ databases">
        <title>The nuclear and mitochondrial genomes of Frieseomelitta varia - a highly eusocial stingless bee (Meliponini) with a permanently sterile worker caste.</title>
        <authorList>
            <person name="Freitas F.C.P."/>
            <person name="Lourenco A.P."/>
            <person name="Nunes F.M.F."/>
            <person name="Paschoal A.R."/>
            <person name="Abreu F.C.P."/>
            <person name="Barbin F.O."/>
            <person name="Bataglia L."/>
            <person name="Cardoso-Junior C.A.M."/>
            <person name="Cervoni M.S."/>
            <person name="Silva S.R."/>
            <person name="Dalarmi F."/>
            <person name="Del Lama M.A."/>
            <person name="Depintor T.S."/>
            <person name="Ferreira K.M."/>
            <person name="Goria P.S."/>
            <person name="Jaskot M.C."/>
            <person name="Lago D.C."/>
            <person name="Luna-Lucena D."/>
            <person name="Moda L.M."/>
            <person name="Nascimento L."/>
            <person name="Pedrino M."/>
            <person name="Rabico F.O."/>
            <person name="Sanches F.C."/>
            <person name="Santos D.E."/>
            <person name="Santos C.G."/>
            <person name="Vieira J."/>
            <person name="Lopes T.F."/>
            <person name="Barchuk A.R."/>
            <person name="Hartfelder K."/>
            <person name="Simoes Z.L.P."/>
            <person name="Bitondi M.M.G."/>
            <person name="Pinheiro D.G."/>
        </authorList>
    </citation>
    <scope>NUCLEOTIDE SEQUENCE</scope>
    <source>
        <strain evidence="1">USP_RPSP 00005682</strain>
        <tissue evidence="1">Whole individual</tissue>
    </source>
</reference>
<dbReference type="AlphaFoldDB" id="A0A833VJE8"/>
<sequence>MTVKNCKMKIDLRFLTESHIDLKSDRLENNKDKRGLETTPDVHVIGVASLRRVQRKRVTWTCPRSHVACLEGSRLPNNEGEQLFIHICARYLNYFEMEQKVYDVILHIEDVISFGTQVIVLRKKEKEEEYVCMYKKKRKKEK</sequence>
<evidence type="ECO:0000313" key="2">
    <source>
        <dbReference type="Proteomes" id="UP000655588"/>
    </source>
</evidence>
<accession>A0A833VJE8</accession>
<dbReference type="EMBL" id="WNWW01000930">
    <property type="protein sequence ID" value="KAF3420611.1"/>
    <property type="molecule type" value="Genomic_DNA"/>
</dbReference>